<comment type="caution">
    <text evidence="1">The sequence shown here is derived from an EMBL/GenBank/DDBJ whole genome shotgun (WGS) entry which is preliminary data.</text>
</comment>
<accession>F5J1S1</accession>
<organism evidence="1 2">
    <name type="scientific">Dysgonomonas gadei ATCC BAA-286</name>
    <dbReference type="NCBI Taxonomy" id="742766"/>
    <lineage>
        <taxon>Bacteria</taxon>
        <taxon>Pseudomonadati</taxon>
        <taxon>Bacteroidota</taxon>
        <taxon>Bacteroidia</taxon>
        <taxon>Bacteroidales</taxon>
        <taxon>Dysgonomonadaceae</taxon>
        <taxon>Dysgonomonas</taxon>
    </lineage>
</organism>
<gene>
    <name evidence="1" type="ORF">HMPREF9455_03288</name>
</gene>
<dbReference type="PROSITE" id="PS51257">
    <property type="entry name" value="PROKAR_LIPOPROTEIN"/>
    <property type="match status" value="1"/>
</dbReference>
<dbReference type="HOGENOM" id="CLU_1308509_0_0_10"/>
<sequence>MKKLLLLASLIVVFISCKKDKIQQLPVNKMYLVEYRFNHPSPPDTAWIFYVNGISEIDKFCNITLTQPNISEDGYHTLMFTLPDSIKRTIAETIEQYPHDTSFVFAGNENTDRDAYKGYYYFIWAERDYNKPLLIDLYLPDKLHKDWQYIVDKVYNKYRNKYTGLQITDTDSLKQRFALFERSLPYTHITRPPRVKWVQFTPPVANDDDE</sequence>
<dbReference type="AlphaFoldDB" id="F5J1S1"/>
<dbReference type="EMBL" id="ADLV01000037">
    <property type="protein sequence ID" value="EGK00440.1"/>
    <property type="molecule type" value="Genomic_DNA"/>
</dbReference>
<dbReference type="OrthoDB" id="9784036at2"/>
<keyword evidence="2" id="KW-1185">Reference proteome</keyword>
<evidence type="ECO:0008006" key="3">
    <source>
        <dbReference type="Google" id="ProtNLM"/>
    </source>
</evidence>
<reference evidence="1 2" key="1">
    <citation type="submission" date="2011-04" db="EMBL/GenBank/DDBJ databases">
        <title>The Genome Sequence of Dysgonomonas gadei ATCC BAA-286.</title>
        <authorList>
            <consortium name="The Broad Institute Genome Sequencing Platform"/>
            <person name="Earl A."/>
            <person name="Ward D."/>
            <person name="Feldgarden M."/>
            <person name="Gevers D."/>
            <person name="Pudlo N."/>
            <person name="Martens E."/>
            <person name="Allen-Vercoe E."/>
            <person name="Young S.K."/>
            <person name="Zeng Q."/>
            <person name="Gargeya S."/>
            <person name="Fitzgerald M."/>
            <person name="Haas B."/>
            <person name="Abouelleil A."/>
            <person name="Alvarado L."/>
            <person name="Arachchi H.M."/>
            <person name="Berlin A."/>
            <person name="Brown A."/>
            <person name="Chapman S.B."/>
            <person name="Chen Z."/>
            <person name="Dunbar C."/>
            <person name="Freedman E."/>
            <person name="Gearin G."/>
            <person name="Gellesch M."/>
            <person name="Goldberg J."/>
            <person name="Griggs A."/>
            <person name="Gujja S."/>
            <person name="Heiman D."/>
            <person name="Howarth C."/>
            <person name="Larson L."/>
            <person name="Lui A."/>
            <person name="MacDonald P.J.P."/>
            <person name="Mehta T."/>
            <person name="Montmayeur A."/>
            <person name="Murphy C."/>
            <person name="Neiman D."/>
            <person name="Pearson M."/>
            <person name="Priest M."/>
            <person name="Roberts A."/>
            <person name="Saif S."/>
            <person name="Shea T."/>
            <person name="Shenoy N."/>
            <person name="Sisk P."/>
            <person name="Stolte C."/>
            <person name="Sykes S."/>
            <person name="Yandava C."/>
            <person name="Wortman J."/>
            <person name="Nusbaum C."/>
            <person name="Birren B."/>
        </authorList>
    </citation>
    <scope>NUCLEOTIDE SEQUENCE [LARGE SCALE GENOMIC DNA]</scope>
    <source>
        <strain evidence="1 2">ATCC BAA-286</strain>
    </source>
</reference>
<protein>
    <recommendedName>
        <fullName evidence="3">Lipoprotein</fullName>
    </recommendedName>
</protein>
<evidence type="ECO:0000313" key="2">
    <source>
        <dbReference type="Proteomes" id="UP000004913"/>
    </source>
</evidence>
<dbReference type="Proteomes" id="UP000004913">
    <property type="component" value="Unassembled WGS sequence"/>
</dbReference>
<evidence type="ECO:0000313" key="1">
    <source>
        <dbReference type="EMBL" id="EGK00440.1"/>
    </source>
</evidence>
<proteinExistence type="predicted"/>
<name>F5J1S1_9BACT</name>
<dbReference type="RefSeq" id="WP_006800821.1">
    <property type="nucleotide sequence ID" value="NZ_GL891987.1"/>
</dbReference>